<keyword evidence="1" id="KW-0547">Nucleotide-binding</keyword>
<protein>
    <submittedName>
        <fullName evidence="2">Ethanolamine utilization protein EutP</fullName>
    </submittedName>
</protein>
<dbReference type="GO" id="GO:0005524">
    <property type="term" value="F:ATP binding"/>
    <property type="evidence" value="ECO:0007669"/>
    <property type="project" value="UniProtKB-UniRule"/>
</dbReference>
<dbReference type="CDD" id="cd00882">
    <property type="entry name" value="Ras_like_GTPase"/>
    <property type="match status" value="1"/>
</dbReference>
<gene>
    <name evidence="2" type="primary">eutP</name>
    <name evidence="2" type="ORF">GCM10011289_00500</name>
</gene>
<comment type="similarity">
    <text evidence="1">Belongs to the EutP/PduV family.</text>
</comment>
<evidence type="ECO:0000313" key="3">
    <source>
        <dbReference type="Proteomes" id="UP000645257"/>
    </source>
</evidence>
<dbReference type="InterPro" id="IPR027417">
    <property type="entry name" value="P-loop_NTPase"/>
</dbReference>
<reference evidence="2" key="1">
    <citation type="journal article" date="2014" name="Int. J. Syst. Evol. Microbiol.">
        <title>Complete genome sequence of Corynebacterium casei LMG S-19264T (=DSM 44701T), isolated from a smear-ripened cheese.</title>
        <authorList>
            <consortium name="US DOE Joint Genome Institute (JGI-PGF)"/>
            <person name="Walter F."/>
            <person name="Albersmeier A."/>
            <person name="Kalinowski J."/>
            <person name="Ruckert C."/>
        </authorList>
    </citation>
    <scope>NUCLEOTIDE SEQUENCE</scope>
    <source>
        <strain evidence="2">KCTC 32182</strain>
    </source>
</reference>
<evidence type="ECO:0000256" key="1">
    <source>
        <dbReference type="PIRNR" id="PIRNR036409"/>
    </source>
</evidence>
<dbReference type="SUPFAM" id="SSF52540">
    <property type="entry name" value="P-loop containing nucleoside triphosphate hydrolases"/>
    <property type="match status" value="1"/>
</dbReference>
<keyword evidence="3" id="KW-1185">Reference proteome</keyword>
<sequence>MSTPVRFALVGPVEAGKSTLFRALHGDDGEVRKTQAVEYDTEGCIDTPGEFFCHPRLHHALINSTADCDLLIYVHPANDMECRLPPGLLDVYAQRRLVTVISKTDLPDARPDAVEAMLRDQGIGGEILRVSGLEPDSVAALKTRLGLNRESAAKPRQTE</sequence>
<name>A0A918U797_9NEIS</name>
<dbReference type="InterPro" id="IPR012381">
    <property type="entry name" value="EutP_PduV"/>
</dbReference>
<proteinExistence type="inferred from homology"/>
<dbReference type="EMBL" id="BMYX01000001">
    <property type="protein sequence ID" value="GGY02333.1"/>
    <property type="molecule type" value="Genomic_DNA"/>
</dbReference>
<dbReference type="AlphaFoldDB" id="A0A918U797"/>
<reference evidence="2" key="2">
    <citation type="submission" date="2020-09" db="EMBL/GenBank/DDBJ databases">
        <authorList>
            <person name="Sun Q."/>
            <person name="Kim S."/>
        </authorList>
    </citation>
    <scope>NUCLEOTIDE SEQUENCE</scope>
    <source>
        <strain evidence="2">KCTC 32182</strain>
    </source>
</reference>
<accession>A0A918U797</accession>
<dbReference type="RefSeq" id="WP_189529945.1">
    <property type="nucleotide sequence ID" value="NZ_BMYX01000001.1"/>
</dbReference>
<evidence type="ECO:0000313" key="2">
    <source>
        <dbReference type="EMBL" id="GGY02333.1"/>
    </source>
</evidence>
<dbReference type="PIRSF" id="PIRSF036409">
    <property type="entry name" value="EutP_PduV"/>
    <property type="match status" value="1"/>
</dbReference>
<organism evidence="2 3">
    <name type="scientific">Paludibacterium paludis</name>
    <dbReference type="NCBI Taxonomy" id="1225769"/>
    <lineage>
        <taxon>Bacteria</taxon>
        <taxon>Pseudomonadati</taxon>
        <taxon>Pseudomonadota</taxon>
        <taxon>Betaproteobacteria</taxon>
        <taxon>Neisseriales</taxon>
        <taxon>Chromobacteriaceae</taxon>
        <taxon>Paludibacterium</taxon>
    </lineage>
</organism>
<dbReference type="Pfam" id="PF10662">
    <property type="entry name" value="PduV-EutP"/>
    <property type="match status" value="1"/>
</dbReference>
<dbReference type="PANTHER" id="PTHR40453">
    <property type="entry name" value="PROTEIN YOEF"/>
    <property type="match status" value="1"/>
</dbReference>
<comment type="caution">
    <text evidence="2">The sequence shown here is derived from an EMBL/GenBank/DDBJ whole genome shotgun (WGS) entry which is preliminary data.</text>
</comment>
<dbReference type="Gene3D" id="3.40.50.300">
    <property type="entry name" value="P-loop containing nucleotide triphosphate hydrolases"/>
    <property type="match status" value="1"/>
</dbReference>
<dbReference type="PANTHER" id="PTHR40453:SF2">
    <property type="entry name" value="ACETATE KINASE EUTP-RELATED"/>
    <property type="match status" value="1"/>
</dbReference>
<dbReference type="Proteomes" id="UP000645257">
    <property type="component" value="Unassembled WGS sequence"/>
</dbReference>
<dbReference type="GO" id="GO:0006576">
    <property type="term" value="P:biogenic amine metabolic process"/>
    <property type="evidence" value="ECO:0007669"/>
    <property type="project" value="InterPro"/>
</dbReference>